<evidence type="ECO:0000313" key="5">
    <source>
        <dbReference type="Proteomes" id="UP000308271"/>
    </source>
</evidence>
<feature type="domain" description="ABC transporter" evidence="3">
    <location>
        <begin position="5"/>
        <end position="222"/>
    </location>
</feature>
<dbReference type="Proteomes" id="UP000308271">
    <property type="component" value="Unassembled WGS sequence"/>
</dbReference>
<evidence type="ECO:0000313" key="4">
    <source>
        <dbReference type="EMBL" id="TNJ37137.1"/>
    </source>
</evidence>
<dbReference type="InterPro" id="IPR003593">
    <property type="entry name" value="AAA+_ATPase"/>
</dbReference>
<dbReference type="InterPro" id="IPR003439">
    <property type="entry name" value="ABC_transporter-like_ATP-bd"/>
</dbReference>
<evidence type="ECO:0000256" key="2">
    <source>
        <dbReference type="ARBA" id="ARBA00022840"/>
    </source>
</evidence>
<dbReference type="PANTHER" id="PTHR24221:SF654">
    <property type="entry name" value="ATP-BINDING CASSETTE SUB-FAMILY B MEMBER 6"/>
    <property type="match status" value="1"/>
</dbReference>
<dbReference type="CDD" id="cd03228">
    <property type="entry name" value="ABCC_MRP_Like"/>
    <property type="match status" value="1"/>
</dbReference>
<dbReference type="Gene3D" id="3.40.50.300">
    <property type="entry name" value="P-loop containing nucleotide triphosphate hydrolases"/>
    <property type="match status" value="1"/>
</dbReference>
<dbReference type="OrthoDB" id="9769100at2"/>
<dbReference type="AlphaFoldDB" id="A0A5C4S1X9"/>
<dbReference type="RefSeq" id="WP_139457700.1">
    <property type="nucleotide sequence ID" value="NZ_VDCH01000032.1"/>
</dbReference>
<dbReference type="Pfam" id="PF00005">
    <property type="entry name" value="ABC_tran"/>
    <property type="match status" value="1"/>
</dbReference>
<protein>
    <submittedName>
        <fullName evidence="4">ATP-binding cassette domain-containing protein</fullName>
    </submittedName>
</protein>
<dbReference type="SMART" id="SM00382">
    <property type="entry name" value="AAA"/>
    <property type="match status" value="1"/>
</dbReference>
<dbReference type="EMBL" id="VDCH01000032">
    <property type="protein sequence ID" value="TNJ37137.1"/>
    <property type="molecule type" value="Genomic_DNA"/>
</dbReference>
<dbReference type="PROSITE" id="PS50893">
    <property type="entry name" value="ABC_TRANSPORTER_2"/>
    <property type="match status" value="1"/>
</dbReference>
<gene>
    <name evidence="4" type="ORF">FGF66_11060</name>
</gene>
<keyword evidence="2 4" id="KW-0067">ATP-binding</keyword>
<name>A0A5C4S1X9_CHLTI</name>
<sequence>MAKLLELRDLSFGYDQGSPPLFEDLSLVVGTGEFLIIKGASGSGKSTLLRLICRLNTPRSGSILFKGRNAADISPSRLRSAITYVAQIPQMIDGSIRDNLLLSFTFAQSRHKPAPDDATLVRMLEAFYLHGVGLEQSASKLSVGQKQRLSIMRAILTGPDVLLLDEPTSALDAESAGMVFSIIERLNTEEGKTLIIVTHSDYSPAVPRVRKCIFRNGNLECA</sequence>
<dbReference type="SUPFAM" id="SSF52540">
    <property type="entry name" value="P-loop containing nucleoside triphosphate hydrolases"/>
    <property type="match status" value="1"/>
</dbReference>
<keyword evidence="1" id="KW-0547">Nucleotide-binding</keyword>
<keyword evidence="5" id="KW-1185">Reference proteome</keyword>
<dbReference type="GO" id="GO:0016887">
    <property type="term" value="F:ATP hydrolysis activity"/>
    <property type="evidence" value="ECO:0007669"/>
    <property type="project" value="InterPro"/>
</dbReference>
<dbReference type="InterPro" id="IPR027417">
    <property type="entry name" value="P-loop_NTPase"/>
</dbReference>
<dbReference type="InterPro" id="IPR039421">
    <property type="entry name" value="Type_1_exporter"/>
</dbReference>
<dbReference type="GO" id="GO:0005524">
    <property type="term" value="F:ATP binding"/>
    <property type="evidence" value="ECO:0007669"/>
    <property type="project" value="UniProtKB-KW"/>
</dbReference>
<accession>A0A5C4S1X9</accession>
<evidence type="ECO:0000256" key="1">
    <source>
        <dbReference type="ARBA" id="ARBA00022741"/>
    </source>
</evidence>
<organism evidence="4 5">
    <name type="scientific">Chlorobaculum thiosulfatiphilum</name>
    <name type="common">Chlorobium limicola f.sp. thiosulfatophilum</name>
    <dbReference type="NCBI Taxonomy" id="115852"/>
    <lineage>
        <taxon>Bacteria</taxon>
        <taxon>Pseudomonadati</taxon>
        <taxon>Chlorobiota</taxon>
        <taxon>Chlorobiia</taxon>
        <taxon>Chlorobiales</taxon>
        <taxon>Chlorobiaceae</taxon>
        <taxon>Chlorobaculum</taxon>
    </lineage>
</organism>
<comment type="caution">
    <text evidence="4">The sequence shown here is derived from an EMBL/GenBank/DDBJ whole genome shotgun (WGS) entry which is preliminary data.</text>
</comment>
<proteinExistence type="predicted"/>
<reference evidence="4 5" key="1">
    <citation type="submission" date="2019-05" db="EMBL/GenBank/DDBJ databases">
        <title>Draft Whole-Genome sequence of the green sulfur bacterium Chlorobaculum thiosulfatiphilum DSM 249.</title>
        <authorList>
            <person name="Meyer T.E."/>
            <person name="Kyndt J.A."/>
        </authorList>
    </citation>
    <scope>NUCLEOTIDE SEQUENCE [LARGE SCALE GENOMIC DNA]</scope>
    <source>
        <strain evidence="4 5">DSM 249</strain>
    </source>
</reference>
<dbReference type="GO" id="GO:0042626">
    <property type="term" value="F:ATPase-coupled transmembrane transporter activity"/>
    <property type="evidence" value="ECO:0007669"/>
    <property type="project" value="TreeGrafter"/>
</dbReference>
<evidence type="ECO:0000259" key="3">
    <source>
        <dbReference type="PROSITE" id="PS50893"/>
    </source>
</evidence>
<dbReference type="PANTHER" id="PTHR24221">
    <property type="entry name" value="ATP-BINDING CASSETTE SUB-FAMILY B"/>
    <property type="match status" value="1"/>
</dbReference>